<reference evidence="1 2" key="2">
    <citation type="journal article" date="2022" name="Mol. Ecol. Resour.">
        <title>The genomes of chicory, endive, great burdock and yacon provide insights into Asteraceae paleo-polyploidization history and plant inulin production.</title>
        <authorList>
            <person name="Fan W."/>
            <person name="Wang S."/>
            <person name="Wang H."/>
            <person name="Wang A."/>
            <person name="Jiang F."/>
            <person name="Liu H."/>
            <person name="Zhao H."/>
            <person name="Xu D."/>
            <person name="Zhang Y."/>
        </authorList>
    </citation>
    <scope>NUCLEOTIDE SEQUENCE [LARGE SCALE GENOMIC DNA]</scope>
    <source>
        <strain evidence="2">cv. Yunnan</strain>
        <tissue evidence="1">Leaves</tissue>
    </source>
</reference>
<evidence type="ECO:0000313" key="2">
    <source>
        <dbReference type="Proteomes" id="UP001056120"/>
    </source>
</evidence>
<dbReference type="EMBL" id="CM042022">
    <property type="protein sequence ID" value="KAI3815294.1"/>
    <property type="molecule type" value="Genomic_DNA"/>
</dbReference>
<gene>
    <name evidence="1" type="ORF">L1987_14956</name>
</gene>
<accession>A0ACB9J4S3</accession>
<comment type="caution">
    <text evidence="1">The sequence shown here is derived from an EMBL/GenBank/DDBJ whole genome shotgun (WGS) entry which is preliminary data.</text>
</comment>
<proteinExistence type="predicted"/>
<sequence>MYVVGREWSRREVGLVTNDKMHDDNFVGFNREEVIRKKHMTVQAIVSGNNTNPLTMWAIALTSEHEVFEESSSVLTKSNVVAYVLSCGMEMIVDIMKRFPTSGGDVSMEGDTVVIGGATVVTGGDEL</sequence>
<reference evidence="2" key="1">
    <citation type="journal article" date="2022" name="Mol. Ecol. Resour.">
        <title>The genomes of chicory, endive, great burdock and yacon provide insights into Asteraceae palaeo-polyploidization history and plant inulin production.</title>
        <authorList>
            <person name="Fan W."/>
            <person name="Wang S."/>
            <person name="Wang H."/>
            <person name="Wang A."/>
            <person name="Jiang F."/>
            <person name="Liu H."/>
            <person name="Zhao H."/>
            <person name="Xu D."/>
            <person name="Zhang Y."/>
        </authorList>
    </citation>
    <scope>NUCLEOTIDE SEQUENCE [LARGE SCALE GENOMIC DNA]</scope>
    <source>
        <strain evidence="2">cv. Yunnan</strain>
    </source>
</reference>
<organism evidence="1 2">
    <name type="scientific">Smallanthus sonchifolius</name>
    <dbReference type="NCBI Taxonomy" id="185202"/>
    <lineage>
        <taxon>Eukaryota</taxon>
        <taxon>Viridiplantae</taxon>
        <taxon>Streptophyta</taxon>
        <taxon>Embryophyta</taxon>
        <taxon>Tracheophyta</taxon>
        <taxon>Spermatophyta</taxon>
        <taxon>Magnoliopsida</taxon>
        <taxon>eudicotyledons</taxon>
        <taxon>Gunneridae</taxon>
        <taxon>Pentapetalae</taxon>
        <taxon>asterids</taxon>
        <taxon>campanulids</taxon>
        <taxon>Asterales</taxon>
        <taxon>Asteraceae</taxon>
        <taxon>Asteroideae</taxon>
        <taxon>Heliantheae alliance</taxon>
        <taxon>Millerieae</taxon>
        <taxon>Smallanthus</taxon>
    </lineage>
</organism>
<evidence type="ECO:0000313" key="1">
    <source>
        <dbReference type="EMBL" id="KAI3815294.1"/>
    </source>
</evidence>
<protein>
    <submittedName>
        <fullName evidence="1">Uncharacterized protein</fullName>
    </submittedName>
</protein>
<name>A0ACB9J4S3_9ASTR</name>
<keyword evidence="2" id="KW-1185">Reference proteome</keyword>
<dbReference type="Proteomes" id="UP001056120">
    <property type="component" value="Linkage Group LG05"/>
</dbReference>